<evidence type="ECO:0000313" key="1">
    <source>
        <dbReference type="EMBL" id="QIK50584.1"/>
    </source>
</evidence>
<gene>
    <name evidence="1" type="ORF">G7058_00015</name>
</gene>
<organism evidence="1 2">
    <name type="scientific">Jeotgalibaca porci</name>
    <dbReference type="NCBI Taxonomy" id="1868793"/>
    <lineage>
        <taxon>Bacteria</taxon>
        <taxon>Bacillati</taxon>
        <taxon>Bacillota</taxon>
        <taxon>Bacilli</taxon>
        <taxon>Lactobacillales</taxon>
        <taxon>Carnobacteriaceae</taxon>
        <taxon>Jeotgalibaca</taxon>
    </lineage>
</organism>
<dbReference type="AlphaFoldDB" id="A0A6G7WE35"/>
<dbReference type="KEGG" id="jpo:G7058_00015"/>
<protein>
    <submittedName>
        <fullName evidence="1">DUF771 domain-containing protein</fullName>
    </submittedName>
</protein>
<accession>A0A6G7WE35</accession>
<name>A0A6G7WE35_9LACT</name>
<dbReference type="Proteomes" id="UP000501830">
    <property type="component" value="Chromosome"/>
</dbReference>
<keyword evidence="2" id="KW-1185">Reference proteome</keyword>
<dbReference type="InterPro" id="IPR008489">
    <property type="entry name" value="DUF771"/>
</dbReference>
<proteinExistence type="predicted"/>
<dbReference type="Pfam" id="PF05595">
    <property type="entry name" value="DUF771"/>
    <property type="match status" value="1"/>
</dbReference>
<sequence>MTEWVNMKWLMEQTGIKSHAAIKKRILEPHKDELCKFVRYPKKQGEPWQFSRVHMTDWLRNNVV</sequence>
<evidence type="ECO:0000313" key="2">
    <source>
        <dbReference type="Proteomes" id="UP000501830"/>
    </source>
</evidence>
<reference evidence="1 2" key="1">
    <citation type="journal article" date="2017" name="Int. J. Syst. Evol. Microbiol.">
        <title>Jeotgalibaca porci sp. nov. and Jeotgalibaca arthritidis sp. nov., isolated from pigs, and emended description of the genus Jeotgalibaca.</title>
        <authorList>
            <person name="Zamora L."/>
            <person name="Perez-Sancho M."/>
            <person name="Dominguez L."/>
            <person name="Fernandez-Garayzabal J.F."/>
            <person name="Vela A.I."/>
        </authorList>
    </citation>
    <scope>NUCLEOTIDE SEQUENCE [LARGE SCALE GENOMIC DNA]</scope>
    <source>
        <strain evidence="1 2">CCUG 69148</strain>
    </source>
</reference>
<dbReference type="EMBL" id="CP049889">
    <property type="protein sequence ID" value="QIK50584.1"/>
    <property type="molecule type" value="Genomic_DNA"/>
</dbReference>